<evidence type="ECO:0000256" key="3">
    <source>
        <dbReference type="ARBA" id="ARBA00022490"/>
    </source>
</evidence>
<comment type="subcellular location">
    <subcellularLocation>
        <location evidence="1">Cytoplasm</location>
    </subcellularLocation>
</comment>
<reference evidence="6" key="1">
    <citation type="journal article" date="2019" name="Int. J. Syst. Evol. Microbiol.">
        <title>The Global Catalogue of Microorganisms (GCM) 10K type strain sequencing project: providing services to taxonomists for standard genome sequencing and annotation.</title>
        <authorList>
            <consortium name="The Broad Institute Genomics Platform"/>
            <consortium name="The Broad Institute Genome Sequencing Center for Infectious Disease"/>
            <person name="Wu L."/>
            <person name="Ma J."/>
        </authorList>
    </citation>
    <scope>NUCLEOTIDE SEQUENCE [LARGE SCALE GENOMIC DNA]</scope>
    <source>
        <strain evidence="6">JCM 16221</strain>
    </source>
</reference>
<comment type="similarity">
    <text evidence="2">Belongs to the EspG family.</text>
</comment>
<evidence type="ECO:0000313" key="6">
    <source>
        <dbReference type="Proteomes" id="UP001501218"/>
    </source>
</evidence>
<evidence type="ECO:0000256" key="4">
    <source>
        <dbReference type="ARBA" id="ARBA00023186"/>
    </source>
</evidence>
<evidence type="ECO:0000256" key="2">
    <source>
        <dbReference type="ARBA" id="ARBA00006411"/>
    </source>
</evidence>
<organism evidence="5 6">
    <name type="scientific">Saccharopolyspora halophila</name>
    <dbReference type="NCBI Taxonomy" id="405551"/>
    <lineage>
        <taxon>Bacteria</taxon>
        <taxon>Bacillati</taxon>
        <taxon>Actinomycetota</taxon>
        <taxon>Actinomycetes</taxon>
        <taxon>Pseudonocardiales</taxon>
        <taxon>Pseudonocardiaceae</taxon>
        <taxon>Saccharopolyspora</taxon>
    </lineage>
</organism>
<keyword evidence="3" id="KW-0963">Cytoplasm</keyword>
<sequence>MRCSLDEFRALLAGAEVAPELTGFLGAVPAEGELPEGDWTEVLRALRTASVLGFAEVGGAEPVRGLVAIGDGGIRVRVRDGQVTTDVMRNDAPWPALVGCLPEREPAAGCEVTVPTEELAEARTECDAREPDAERFAHELRRRLVPPDDARAVADLLTCVDDFSARLSVAWRPDGRVHHWPRHVEIRHAATGRVAIVPEAPDDGFTLVAPADTYLLSKSLQEYLEHLSGTRY</sequence>
<evidence type="ECO:0000256" key="1">
    <source>
        <dbReference type="ARBA" id="ARBA00004496"/>
    </source>
</evidence>
<dbReference type="EMBL" id="BAAARA010000007">
    <property type="protein sequence ID" value="GAA2346546.1"/>
    <property type="molecule type" value="Genomic_DNA"/>
</dbReference>
<dbReference type="RefSeq" id="WP_344130353.1">
    <property type="nucleotide sequence ID" value="NZ_BAAARA010000007.1"/>
</dbReference>
<dbReference type="Proteomes" id="UP001501218">
    <property type="component" value="Unassembled WGS sequence"/>
</dbReference>
<proteinExistence type="inferred from homology"/>
<keyword evidence="6" id="KW-1185">Reference proteome</keyword>
<dbReference type="Pfam" id="PF14011">
    <property type="entry name" value="ESX-1_EspG"/>
    <property type="match status" value="1"/>
</dbReference>
<comment type="caution">
    <text evidence="5">The sequence shown here is derived from an EMBL/GenBank/DDBJ whole genome shotgun (WGS) entry which is preliminary data.</text>
</comment>
<protein>
    <recommendedName>
        <fullName evidence="7">ESX secretion-associated protein EspG</fullName>
    </recommendedName>
</protein>
<name>A0ABP5TAK2_9PSEU</name>
<evidence type="ECO:0000313" key="5">
    <source>
        <dbReference type="EMBL" id="GAA2346546.1"/>
    </source>
</evidence>
<gene>
    <name evidence="5" type="ORF">GCM10009854_24350</name>
</gene>
<keyword evidence="4" id="KW-0143">Chaperone</keyword>
<dbReference type="InterPro" id="IPR025734">
    <property type="entry name" value="EspG"/>
</dbReference>
<evidence type="ECO:0008006" key="7">
    <source>
        <dbReference type="Google" id="ProtNLM"/>
    </source>
</evidence>
<accession>A0ABP5TAK2</accession>